<dbReference type="PATRIC" id="fig|864069.3.peg.2098"/>
<keyword evidence="1" id="KW-0472">Membrane</keyword>
<proteinExistence type="predicted"/>
<name>I4YZP2_9HYPH</name>
<dbReference type="OrthoDB" id="8021345at2"/>
<organism evidence="2 3">
    <name type="scientific">Microvirga lotononidis</name>
    <dbReference type="NCBI Taxonomy" id="864069"/>
    <lineage>
        <taxon>Bacteria</taxon>
        <taxon>Pseudomonadati</taxon>
        <taxon>Pseudomonadota</taxon>
        <taxon>Alphaproteobacteria</taxon>
        <taxon>Hyphomicrobiales</taxon>
        <taxon>Methylobacteriaceae</taxon>
        <taxon>Microvirga</taxon>
    </lineage>
</organism>
<dbReference type="AlphaFoldDB" id="I4YZP2"/>
<reference evidence="2 3" key="1">
    <citation type="submission" date="2012-02" db="EMBL/GenBank/DDBJ databases">
        <title>Improved High-Quality Draft sequence of Microvirga sp. WSM3557.</title>
        <authorList>
            <consortium name="US DOE Joint Genome Institute"/>
            <person name="Lucas S."/>
            <person name="Han J."/>
            <person name="Lapidus A."/>
            <person name="Cheng J.-F."/>
            <person name="Goodwin L."/>
            <person name="Pitluck S."/>
            <person name="Peters L."/>
            <person name="Zhang X."/>
            <person name="Detter J.C."/>
            <person name="Han C."/>
            <person name="Tapia R."/>
            <person name="Land M."/>
            <person name="Hauser L."/>
            <person name="Kyrpides N."/>
            <person name="Ivanova N."/>
            <person name="Pagani I."/>
            <person name="Brau L."/>
            <person name="Yates R."/>
            <person name="O'Hara G."/>
            <person name="Rui T."/>
            <person name="Howieson J."/>
            <person name="Reeve W."/>
            <person name="Woyke T."/>
        </authorList>
    </citation>
    <scope>NUCLEOTIDE SEQUENCE [LARGE SCALE GENOMIC DNA]</scope>
    <source>
        <strain evidence="2 3">WSM3557</strain>
    </source>
</reference>
<evidence type="ECO:0000313" key="3">
    <source>
        <dbReference type="Proteomes" id="UP000003947"/>
    </source>
</evidence>
<evidence type="ECO:0000313" key="2">
    <source>
        <dbReference type="EMBL" id="EIM29434.1"/>
    </source>
</evidence>
<feature type="transmembrane region" description="Helical" evidence="1">
    <location>
        <begin position="21"/>
        <end position="42"/>
    </location>
</feature>
<gene>
    <name evidence="2" type="ORF">MicloDRAFT_00019120</name>
</gene>
<dbReference type="RefSeq" id="WP_009490899.1">
    <property type="nucleotide sequence ID" value="NZ_CP141048.1"/>
</dbReference>
<dbReference type="EMBL" id="JH660641">
    <property type="protein sequence ID" value="EIM29434.1"/>
    <property type="molecule type" value="Genomic_DNA"/>
</dbReference>
<sequence>MDQPYSAWADWLSKFHTWPEFIQALWLVAVPVTALGVTWLLMRGLRELFGSSRGAWRAHGEWRGHLIYGVYQDPQGRWMVYWHDRQPQEVGRTNPPPELIGRGSVVQGVFRRPEG</sequence>
<dbReference type="HOGENOM" id="CLU_1968013_0_0_5"/>
<keyword evidence="1" id="KW-0812">Transmembrane</keyword>
<keyword evidence="1" id="KW-1133">Transmembrane helix</keyword>
<dbReference type="Proteomes" id="UP000003947">
    <property type="component" value="Unassembled WGS sequence"/>
</dbReference>
<accession>I4YZP2</accession>
<evidence type="ECO:0000256" key="1">
    <source>
        <dbReference type="SAM" id="Phobius"/>
    </source>
</evidence>
<keyword evidence="3" id="KW-1185">Reference proteome</keyword>
<protein>
    <submittedName>
        <fullName evidence="2">Uncharacterized protein</fullName>
    </submittedName>
</protein>